<keyword evidence="6" id="KW-1185">Reference proteome</keyword>
<keyword evidence="2 5" id="KW-0067">ATP-binding</keyword>
<feature type="signal peptide" evidence="3">
    <location>
        <begin position="1"/>
        <end position="17"/>
    </location>
</feature>
<feature type="domain" description="ABC transporter" evidence="4">
    <location>
        <begin position="9"/>
        <end position="241"/>
    </location>
</feature>
<evidence type="ECO:0000313" key="6">
    <source>
        <dbReference type="Proteomes" id="UP001479933"/>
    </source>
</evidence>
<dbReference type="PANTHER" id="PTHR42794:SF2">
    <property type="entry name" value="ABC TRANSPORTER ATP-BINDING PROTEIN"/>
    <property type="match status" value="1"/>
</dbReference>
<dbReference type="InterPro" id="IPR027417">
    <property type="entry name" value="P-loop_NTPase"/>
</dbReference>
<dbReference type="SMART" id="SM00382">
    <property type="entry name" value="AAA"/>
    <property type="match status" value="1"/>
</dbReference>
<keyword evidence="1" id="KW-0547">Nucleotide-binding</keyword>
<dbReference type="GO" id="GO:0005524">
    <property type="term" value="F:ATP binding"/>
    <property type="evidence" value="ECO:0007669"/>
    <property type="project" value="UniProtKB-KW"/>
</dbReference>
<evidence type="ECO:0000256" key="3">
    <source>
        <dbReference type="SAM" id="SignalP"/>
    </source>
</evidence>
<proteinExistence type="predicted"/>
<evidence type="ECO:0000256" key="1">
    <source>
        <dbReference type="ARBA" id="ARBA00022741"/>
    </source>
</evidence>
<dbReference type="CDD" id="cd03214">
    <property type="entry name" value="ABC_Iron-Siderophores_B12_Hemin"/>
    <property type="match status" value="1"/>
</dbReference>
<evidence type="ECO:0000256" key="2">
    <source>
        <dbReference type="ARBA" id="ARBA00022840"/>
    </source>
</evidence>
<dbReference type="PANTHER" id="PTHR42794">
    <property type="entry name" value="HEMIN IMPORT ATP-BINDING PROTEIN HMUV"/>
    <property type="match status" value="1"/>
</dbReference>
<evidence type="ECO:0000313" key="5">
    <source>
        <dbReference type="EMBL" id="WYY08836.1"/>
    </source>
</evidence>
<gene>
    <name evidence="5" type="ORF">RVF87_07200</name>
</gene>
<organism evidence="5 6">
    <name type="scientific">Gordonia hydrophobica</name>
    <dbReference type="NCBI Taxonomy" id="40516"/>
    <lineage>
        <taxon>Bacteria</taxon>
        <taxon>Bacillati</taxon>
        <taxon>Actinomycetota</taxon>
        <taxon>Actinomycetes</taxon>
        <taxon>Mycobacteriales</taxon>
        <taxon>Gordoniaceae</taxon>
        <taxon>Gordonia</taxon>
    </lineage>
</organism>
<feature type="chain" id="PRO_5047314762" evidence="3">
    <location>
        <begin position="18"/>
        <end position="271"/>
    </location>
</feature>
<dbReference type="RefSeq" id="WP_066169703.1">
    <property type="nucleotide sequence ID" value="NZ_CP136137.1"/>
</dbReference>
<dbReference type="PROSITE" id="PS50893">
    <property type="entry name" value="ABC_TRANSPORTER_2"/>
    <property type="match status" value="1"/>
</dbReference>
<dbReference type="Proteomes" id="UP001479933">
    <property type="component" value="Chromosome"/>
</dbReference>
<reference evidence="5 6" key="1">
    <citation type="journal article" date="2023" name="Virus Evol.">
        <title>Computational host range prediction-The good, the bad, and the ugly.</title>
        <authorList>
            <person name="Howell A.A."/>
            <person name="Versoza C.J."/>
            <person name="Pfeifer S.P."/>
        </authorList>
    </citation>
    <scope>NUCLEOTIDE SEQUENCE [LARGE SCALE GENOMIC DNA]</scope>
    <source>
        <strain evidence="5 6">1610/1b</strain>
    </source>
</reference>
<sequence length="271" mass="28309">MTSRGAARIAATGLSCAAGGAMVVTDVTFDVPAGARLAVVGPNGTGKSTLLRAIAGIRPPAAGTVRVDGVDIGALRARQRALAVAFVGQEEHPSAELTVAEAVALGRTPHRGPWSVSDGAEESVIAEALAAVGMADYRNRPCTQLSGGERHRVTIARALAQEAPVLVLDEPTNHLDVAWRLRLMRLIDDLDCTTIAAIHDLDLAVRCFDLVAVLDAGTLRAFGPPADTLTPDLIHDVFAVRGDIVTHPTTSQPHLLLTEATPIPALTKETL</sequence>
<dbReference type="Gene3D" id="3.40.50.300">
    <property type="entry name" value="P-loop containing nucleotide triphosphate hydrolases"/>
    <property type="match status" value="1"/>
</dbReference>
<dbReference type="InterPro" id="IPR003439">
    <property type="entry name" value="ABC_transporter-like_ATP-bd"/>
</dbReference>
<evidence type="ECO:0000259" key="4">
    <source>
        <dbReference type="PROSITE" id="PS50893"/>
    </source>
</evidence>
<dbReference type="SUPFAM" id="SSF52540">
    <property type="entry name" value="P-loop containing nucleoside triphosphate hydrolases"/>
    <property type="match status" value="1"/>
</dbReference>
<protein>
    <submittedName>
        <fullName evidence="5">ABC transporter ATP-binding protein</fullName>
    </submittedName>
</protein>
<dbReference type="EMBL" id="CP136137">
    <property type="protein sequence ID" value="WYY08836.1"/>
    <property type="molecule type" value="Genomic_DNA"/>
</dbReference>
<accession>A0ABZ2U621</accession>
<dbReference type="Pfam" id="PF00005">
    <property type="entry name" value="ABC_tran"/>
    <property type="match status" value="1"/>
</dbReference>
<keyword evidence="3" id="KW-0732">Signal</keyword>
<name>A0ABZ2U621_9ACTN</name>
<dbReference type="InterPro" id="IPR003593">
    <property type="entry name" value="AAA+_ATPase"/>
</dbReference>